<dbReference type="PANTHER" id="PTHR24221">
    <property type="entry name" value="ATP-BINDING CASSETTE SUB-FAMILY B"/>
    <property type="match status" value="1"/>
</dbReference>
<dbReference type="InterPro" id="IPR003439">
    <property type="entry name" value="ABC_transporter-like_ATP-bd"/>
</dbReference>
<evidence type="ECO:0000256" key="5">
    <source>
        <dbReference type="ARBA" id="ARBA00022989"/>
    </source>
</evidence>
<dbReference type="STRING" id="6313.A0A158P6K3"/>
<dbReference type="AlphaFoldDB" id="A0A158P6K3"/>
<feature type="domain" description="ABC transporter" evidence="9">
    <location>
        <begin position="259"/>
        <end position="493"/>
    </location>
</feature>
<dbReference type="InterPro" id="IPR011527">
    <property type="entry name" value="ABC1_TM_dom"/>
</dbReference>
<dbReference type="GO" id="GO:0140359">
    <property type="term" value="F:ABC-type transporter activity"/>
    <property type="evidence" value="ECO:0007669"/>
    <property type="project" value="InterPro"/>
</dbReference>
<dbReference type="GO" id="GO:0005524">
    <property type="term" value="F:ATP binding"/>
    <property type="evidence" value="ECO:0007669"/>
    <property type="project" value="UniProtKB-KW"/>
</dbReference>
<dbReference type="PANTHER" id="PTHR24221:SF503">
    <property type="entry name" value="MITOCHONDRIAL POTASSIUM CHANNEL ATP-BINDING SUBUNIT"/>
    <property type="match status" value="1"/>
</dbReference>
<evidence type="ECO:0000259" key="10">
    <source>
        <dbReference type="PROSITE" id="PS50929"/>
    </source>
</evidence>
<name>A0A158P6K3_ANGCA</name>
<dbReference type="PROSITE" id="PS00211">
    <property type="entry name" value="ABC_TRANSPORTER_1"/>
    <property type="match status" value="1"/>
</dbReference>
<evidence type="ECO:0000259" key="9">
    <source>
        <dbReference type="PROSITE" id="PS50893"/>
    </source>
</evidence>
<keyword evidence="2 8" id="KW-0812">Transmembrane</keyword>
<dbReference type="PROSITE" id="PS50929">
    <property type="entry name" value="ABC_TM1F"/>
    <property type="match status" value="1"/>
</dbReference>
<dbReference type="SUPFAM" id="SSF52540">
    <property type="entry name" value="P-loop containing nucleoside triphosphate hydrolases"/>
    <property type="match status" value="2"/>
</dbReference>
<feature type="transmembrane region" description="Helical" evidence="8">
    <location>
        <begin position="165"/>
        <end position="191"/>
    </location>
</feature>
<dbReference type="InterPro" id="IPR036640">
    <property type="entry name" value="ABC1_TM_sf"/>
</dbReference>
<feature type="transmembrane region" description="Helical" evidence="8">
    <location>
        <begin position="87"/>
        <end position="103"/>
    </location>
</feature>
<dbReference type="Gene3D" id="3.40.50.300">
    <property type="entry name" value="P-loop containing nucleotide triphosphate hydrolases"/>
    <property type="match status" value="3"/>
</dbReference>
<feature type="compositionally biased region" description="Polar residues" evidence="7">
    <location>
        <begin position="771"/>
        <end position="780"/>
    </location>
</feature>
<feature type="region of interest" description="Disordered" evidence="7">
    <location>
        <begin position="757"/>
        <end position="780"/>
    </location>
</feature>
<keyword evidence="3" id="KW-0547">Nucleotide-binding</keyword>
<feature type="domain" description="ABC transmembrane type-1" evidence="10">
    <location>
        <begin position="49"/>
        <end position="136"/>
    </location>
</feature>
<proteinExistence type="predicted"/>
<dbReference type="InterPro" id="IPR027417">
    <property type="entry name" value="P-loop_NTPase"/>
</dbReference>
<dbReference type="GO" id="GO:0016020">
    <property type="term" value="C:membrane"/>
    <property type="evidence" value="ECO:0007669"/>
    <property type="project" value="UniProtKB-SubCell"/>
</dbReference>
<evidence type="ECO:0000313" key="12">
    <source>
        <dbReference type="WBParaSite" id="ACAC_0000115501-mRNA-1"/>
    </source>
</evidence>
<sequence length="780" mass="86372">MTFQHVGNDLLWNHAIHLCFGILLFILSYLQKFQHYFLRLASRNIFVMAVLRQNATWFDKNCAGAITTQLNENVSQIEDGIGDKMGMLARGISTLIACVTFALVSSWRITLVCVGVAPVSVITMAIMSRVRRQRSHMFLSETLFLASEINSLQQLKNGLPFAIRYGFICGFFEGFMFFQLYVFYAAAFLYVNVLKIFRTQFQKNTSTHGSYFFGLLGPHMMAIEKARMAAAIIYETIDAVKHSFDSEDGEEMHSCEGRLEFKDVHFKYPSRETPVLLGLSWFAEPGETIAFVGKSGCGKSTSIGLLTRLHDCHKGSMLIDGRDIRTIKIRDLRKMIGIVQQEPCLFNGTILENIVLGRPISDEQAKDAARMANAHDFIVKLEKGYETVIGTGGVTLSGGQKQRLAIARAVAAEPRILLLDEATSALDSESEKIVQLALNKASRGRTTVVIAHRLSTLKDVQRIYAIEGGKIVEEGTHLELMEKGGLYSSLAKAQEIGVGVGPRQRKTSESFDSIPYFIVCCNATAEGKVILQIGFGGWSADAATSNIRVEVLRSLLSQNAEFFDRPHRSNAECVAELSSKAPDIQAVCSTYSYTLMKSTNSQNGLRVAKNLNLVARNGQAIALVGASGCGKSTVIQLLERFYEPDAGAIKIDNFALNKICRVHLRNNIALVGQEPILFKGSRSLQAALIRKPKIILLDEATSALDTESEKIVQKALNEASHDRTSLTIAHRLSTIKDKLITYKRREVCHSIPLRANQTPHTHSRHEDGSYKINNTNVGAF</sequence>
<evidence type="ECO:0000256" key="8">
    <source>
        <dbReference type="SAM" id="Phobius"/>
    </source>
</evidence>
<keyword evidence="5 8" id="KW-1133">Transmembrane helix</keyword>
<evidence type="ECO:0000256" key="1">
    <source>
        <dbReference type="ARBA" id="ARBA00004141"/>
    </source>
</evidence>
<feature type="transmembrane region" description="Helical" evidence="8">
    <location>
        <begin position="109"/>
        <end position="127"/>
    </location>
</feature>
<dbReference type="Pfam" id="PF00005">
    <property type="entry name" value="ABC_tran"/>
    <property type="match status" value="2"/>
</dbReference>
<keyword evidence="6 8" id="KW-0472">Membrane</keyword>
<evidence type="ECO:0000256" key="3">
    <source>
        <dbReference type="ARBA" id="ARBA00022741"/>
    </source>
</evidence>
<feature type="domain" description="ABC transporter" evidence="9">
    <location>
        <begin position="590"/>
        <end position="780"/>
    </location>
</feature>
<reference evidence="12" key="2">
    <citation type="submission" date="2016-04" db="UniProtKB">
        <authorList>
            <consortium name="WormBaseParasite"/>
        </authorList>
    </citation>
    <scope>IDENTIFICATION</scope>
</reference>
<dbReference type="Proteomes" id="UP000035642">
    <property type="component" value="Unassembled WGS sequence"/>
</dbReference>
<dbReference type="WBParaSite" id="ACAC_0000115501-mRNA-1">
    <property type="protein sequence ID" value="ACAC_0000115501-mRNA-1"/>
    <property type="gene ID" value="ACAC_0000115501"/>
</dbReference>
<evidence type="ECO:0000256" key="7">
    <source>
        <dbReference type="SAM" id="MobiDB-lite"/>
    </source>
</evidence>
<keyword evidence="4" id="KW-0067">ATP-binding</keyword>
<dbReference type="InterPro" id="IPR003593">
    <property type="entry name" value="AAA+_ATPase"/>
</dbReference>
<dbReference type="FunFam" id="3.40.50.300:FF:001797">
    <property type="entry name" value="ABC transporter, putative"/>
    <property type="match status" value="1"/>
</dbReference>
<comment type="subcellular location">
    <subcellularLocation>
        <location evidence="1">Membrane</location>
        <topology evidence="1">Multi-pass membrane protein</topology>
    </subcellularLocation>
</comment>
<accession>A0A158P6K3</accession>
<reference evidence="11" key="1">
    <citation type="submission" date="2012-09" db="EMBL/GenBank/DDBJ databases">
        <authorList>
            <person name="Martin A.A."/>
        </authorList>
    </citation>
    <scope>NUCLEOTIDE SEQUENCE</scope>
</reference>
<evidence type="ECO:0000256" key="6">
    <source>
        <dbReference type="ARBA" id="ARBA00023136"/>
    </source>
</evidence>
<protein>
    <submittedName>
        <fullName evidence="12">ABC transporter, ATP-binding protein</fullName>
    </submittedName>
</protein>
<feature type="transmembrane region" description="Helical" evidence="8">
    <location>
        <begin position="12"/>
        <end position="30"/>
    </location>
</feature>
<dbReference type="Pfam" id="PF00664">
    <property type="entry name" value="ABC_membrane"/>
    <property type="match status" value="1"/>
</dbReference>
<dbReference type="SUPFAM" id="SSF90123">
    <property type="entry name" value="ABC transporter transmembrane region"/>
    <property type="match status" value="1"/>
</dbReference>
<dbReference type="GO" id="GO:0016887">
    <property type="term" value="F:ATP hydrolysis activity"/>
    <property type="evidence" value="ECO:0007669"/>
    <property type="project" value="InterPro"/>
</dbReference>
<dbReference type="SMART" id="SM00382">
    <property type="entry name" value="AAA"/>
    <property type="match status" value="2"/>
</dbReference>
<dbReference type="Gene3D" id="1.20.1560.10">
    <property type="entry name" value="ABC transporter type 1, transmembrane domain"/>
    <property type="match status" value="2"/>
</dbReference>
<evidence type="ECO:0000256" key="2">
    <source>
        <dbReference type="ARBA" id="ARBA00022692"/>
    </source>
</evidence>
<dbReference type="InterPro" id="IPR017871">
    <property type="entry name" value="ABC_transporter-like_CS"/>
</dbReference>
<dbReference type="PROSITE" id="PS50893">
    <property type="entry name" value="ABC_TRANSPORTER_2"/>
    <property type="match status" value="2"/>
</dbReference>
<evidence type="ECO:0000256" key="4">
    <source>
        <dbReference type="ARBA" id="ARBA00022840"/>
    </source>
</evidence>
<evidence type="ECO:0000313" key="11">
    <source>
        <dbReference type="Proteomes" id="UP000035642"/>
    </source>
</evidence>
<dbReference type="CDD" id="cd03249">
    <property type="entry name" value="ABC_MTABC3_MDL1_MDL2"/>
    <property type="match status" value="1"/>
</dbReference>
<dbReference type="InterPro" id="IPR039421">
    <property type="entry name" value="Type_1_exporter"/>
</dbReference>
<keyword evidence="11" id="KW-1185">Reference proteome</keyword>
<organism evidence="11 12">
    <name type="scientific">Angiostrongylus cantonensis</name>
    <name type="common">Rat lungworm</name>
    <dbReference type="NCBI Taxonomy" id="6313"/>
    <lineage>
        <taxon>Eukaryota</taxon>
        <taxon>Metazoa</taxon>
        <taxon>Ecdysozoa</taxon>
        <taxon>Nematoda</taxon>
        <taxon>Chromadorea</taxon>
        <taxon>Rhabditida</taxon>
        <taxon>Rhabditina</taxon>
        <taxon>Rhabditomorpha</taxon>
        <taxon>Strongyloidea</taxon>
        <taxon>Metastrongylidae</taxon>
        <taxon>Angiostrongylus</taxon>
    </lineage>
</organism>